<dbReference type="EMBL" id="JAAOIC020000003">
    <property type="protein sequence ID" value="KAG8042202.1"/>
    <property type="molecule type" value="Genomic_DNA"/>
</dbReference>
<proteinExistence type="predicted"/>
<organism evidence="2 3">
    <name type="scientific">Cotesia typhae</name>
    <dbReference type="NCBI Taxonomy" id="2053667"/>
    <lineage>
        <taxon>Eukaryota</taxon>
        <taxon>Metazoa</taxon>
        <taxon>Ecdysozoa</taxon>
        <taxon>Arthropoda</taxon>
        <taxon>Hexapoda</taxon>
        <taxon>Insecta</taxon>
        <taxon>Pterygota</taxon>
        <taxon>Neoptera</taxon>
        <taxon>Endopterygota</taxon>
        <taxon>Hymenoptera</taxon>
        <taxon>Apocrita</taxon>
        <taxon>Ichneumonoidea</taxon>
        <taxon>Braconidae</taxon>
        <taxon>Microgastrinae</taxon>
        <taxon>Cotesia</taxon>
    </lineage>
</organism>
<feature type="transmembrane region" description="Helical" evidence="1">
    <location>
        <begin position="218"/>
        <end position="238"/>
    </location>
</feature>
<dbReference type="Proteomes" id="UP000729913">
    <property type="component" value="Unassembled WGS sequence"/>
</dbReference>
<name>A0A8J5R921_9HYME</name>
<protein>
    <recommendedName>
        <fullName evidence="4">Translocon-associated protein subunit beta</fullName>
    </recommendedName>
</protein>
<dbReference type="PANTHER" id="PTHR12861:SF3">
    <property type="entry name" value="TRANSLOCON-ASSOCIATED PROTEIN SUBUNIT BETA"/>
    <property type="match status" value="1"/>
</dbReference>
<reference evidence="2" key="2">
    <citation type="submission" date="2021-04" db="EMBL/GenBank/DDBJ databases">
        <title>Genome-wide patterns of bracovirus chromosomal integration into multiple host tissues during parasitism.</title>
        <authorList>
            <person name="Chebbi M.A.C."/>
        </authorList>
    </citation>
    <scope>NUCLEOTIDE SEQUENCE</scope>
    <source>
        <tissue evidence="2">Whole body</tissue>
    </source>
</reference>
<evidence type="ECO:0000256" key="1">
    <source>
        <dbReference type="SAM" id="Phobius"/>
    </source>
</evidence>
<gene>
    <name evidence="2" type="ORF">G9C98_000193</name>
</gene>
<evidence type="ECO:0000313" key="2">
    <source>
        <dbReference type="EMBL" id="KAG8042202.1"/>
    </source>
</evidence>
<keyword evidence="3" id="KW-1185">Reference proteome</keyword>
<sequence length="253" mass="29085">MHLVGSYVFGDVEYRRKRGNKTERCWHFLIKTPDQSFTQLSTNIIYIFNTLSLSTFSRMKFQIFYSVIATLLVTICAEEEQQQQPEAARLLVSKYILNKYLVENMDIIVKYTVYNVGSVAALEVEITDNSFHPDHFNHVSGELNARIDRVPPGSNVSHTVVVKPRKFGYFNFTSAEVLYRRTEDASRLQVAVSSTPGEGLIVSYRDYAKKFSSHVIDWIAFAVMTLPSLAIPFALWYSSKRKYEKISKSVKKH</sequence>
<dbReference type="PANTHER" id="PTHR12861">
    <property type="entry name" value="TRANSLOCON-ASSOCIATED PROTEIN, BETA SUBUNIT PRECURSOR TRAP-BETA SIGNAL SEQUENCE RECEPTOR BETA SUBUNIT"/>
    <property type="match status" value="1"/>
</dbReference>
<dbReference type="OrthoDB" id="5860827at2759"/>
<dbReference type="Pfam" id="PF05753">
    <property type="entry name" value="TRAP_beta"/>
    <property type="match status" value="1"/>
</dbReference>
<evidence type="ECO:0000313" key="3">
    <source>
        <dbReference type="Proteomes" id="UP000729913"/>
    </source>
</evidence>
<keyword evidence="1" id="KW-0472">Membrane</keyword>
<dbReference type="GO" id="GO:0005783">
    <property type="term" value="C:endoplasmic reticulum"/>
    <property type="evidence" value="ECO:0007669"/>
    <property type="project" value="TreeGrafter"/>
</dbReference>
<keyword evidence="1" id="KW-1133">Transmembrane helix</keyword>
<comment type="caution">
    <text evidence="2">The sequence shown here is derived from an EMBL/GenBank/DDBJ whole genome shotgun (WGS) entry which is preliminary data.</text>
</comment>
<dbReference type="AlphaFoldDB" id="A0A8J5R921"/>
<keyword evidence="1" id="KW-0812">Transmembrane</keyword>
<reference evidence="2" key="1">
    <citation type="submission" date="2020-03" db="EMBL/GenBank/DDBJ databases">
        <authorList>
            <person name="Chebbi M.A."/>
            <person name="Drezen J.M."/>
        </authorList>
    </citation>
    <scope>NUCLEOTIDE SEQUENCE</scope>
    <source>
        <tissue evidence="2">Whole body</tissue>
    </source>
</reference>
<evidence type="ECO:0008006" key="4">
    <source>
        <dbReference type="Google" id="ProtNLM"/>
    </source>
</evidence>
<accession>A0A8J5R921</accession>